<keyword evidence="7 12" id="KW-0658">Purine biosynthesis</keyword>
<keyword evidence="8 13" id="KW-0067">ATP-binding</keyword>
<dbReference type="SMART" id="SM01210">
    <property type="entry name" value="GARS_C"/>
    <property type="match status" value="1"/>
</dbReference>
<dbReference type="GO" id="GO:0005524">
    <property type="term" value="F:ATP binding"/>
    <property type="evidence" value="ECO:0007669"/>
    <property type="project" value="UniProtKB-UniRule"/>
</dbReference>
<evidence type="ECO:0000256" key="11">
    <source>
        <dbReference type="ARBA" id="ARBA00042864"/>
    </source>
</evidence>
<dbReference type="InterPro" id="IPR011054">
    <property type="entry name" value="Rudment_hybrid_motif"/>
</dbReference>
<keyword evidence="16" id="KW-1185">Reference proteome</keyword>
<feature type="domain" description="ATP-grasp" evidence="14">
    <location>
        <begin position="122"/>
        <end position="329"/>
    </location>
</feature>
<dbReference type="HAMAP" id="MF_00138">
    <property type="entry name" value="GARS"/>
    <property type="match status" value="1"/>
</dbReference>
<dbReference type="InterPro" id="IPR020561">
    <property type="entry name" value="PRibGlycinamid_synth_ATP-grasp"/>
</dbReference>
<dbReference type="STRING" id="266762.HQ36_05855"/>
<dbReference type="Proteomes" id="UP000030134">
    <property type="component" value="Unassembled WGS sequence"/>
</dbReference>
<comment type="cofactor">
    <cofactor evidence="2">
        <name>Mg(2+)</name>
        <dbReference type="ChEBI" id="CHEBI:18420"/>
    </cofactor>
</comment>
<evidence type="ECO:0000256" key="12">
    <source>
        <dbReference type="HAMAP-Rule" id="MF_00138"/>
    </source>
</evidence>
<evidence type="ECO:0000313" key="16">
    <source>
        <dbReference type="Proteomes" id="UP000030134"/>
    </source>
</evidence>
<evidence type="ECO:0000256" key="8">
    <source>
        <dbReference type="ARBA" id="ARBA00022840"/>
    </source>
</evidence>
<dbReference type="Pfam" id="PF01071">
    <property type="entry name" value="GARS_A"/>
    <property type="match status" value="1"/>
</dbReference>
<dbReference type="Gene3D" id="3.30.470.20">
    <property type="entry name" value="ATP-grasp fold, B domain"/>
    <property type="match status" value="1"/>
</dbReference>
<dbReference type="SUPFAM" id="SSF56059">
    <property type="entry name" value="Glutathione synthetase ATP-binding domain-like"/>
    <property type="match status" value="1"/>
</dbReference>
<comment type="pathway">
    <text evidence="3 12">Purine metabolism; IMP biosynthesis via de novo pathway; N(1)-(5-phospho-D-ribosyl)glycinamide from 5-phospho-alpha-D-ribose 1-diphosphate: step 2/2.</text>
</comment>
<comment type="catalytic activity">
    <reaction evidence="12">
        <text>5-phospho-beta-D-ribosylamine + glycine + ATP = N(1)-(5-phospho-beta-D-ribosyl)glycinamide + ADP + phosphate + H(+)</text>
        <dbReference type="Rhea" id="RHEA:17453"/>
        <dbReference type="ChEBI" id="CHEBI:15378"/>
        <dbReference type="ChEBI" id="CHEBI:30616"/>
        <dbReference type="ChEBI" id="CHEBI:43474"/>
        <dbReference type="ChEBI" id="CHEBI:57305"/>
        <dbReference type="ChEBI" id="CHEBI:58681"/>
        <dbReference type="ChEBI" id="CHEBI:143788"/>
        <dbReference type="ChEBI" id="CHEBI:456216"/>
        <dbReference type="EC" id="6.3.4.13"/>
    </reaction>
</comment>
<dbReference type="GO" id="GO:0009113">
    <property type="term" value="P:purine nucleobase biosynthetic process"/>
    <property type="evidence" value="ECO:0007669"/>
    <property type="project" value="InterPro"/>
</dbReference>
<accession>A0A0A2G5X9</accession>
<dbReference type="Pfam" id="PF02844">
    <property type="entry name" value="GARS_N"/>
    <property type="match status" value="1"/>
</dbReference>
<dbReference type="OrthoDB" id="9807240at2"/>
<name>A0A0A2G5X9_9PORP</name>
<evidence type="ECO:0000256" key="7">
    <source>
        <dbReference type="ARBA" id="ARBA00022755"/>
    </source>
</evidence>
<dbReference type="EC" id="6.3.4.13" evidence="4 12"/>
<dbReference type="InterPro" id="IPR013815">
    <property type="entry name" value="ATP_grasp_subdomain_1"/>
</dbReference>
<comment type="cofactor">
    <cofactor evidence="1">
        <name>Mn(2+)</name>
        <dbReference type="ChEBI" id="CHEBI:29035"/>
    </cofactor>
</comment>
<proteinExistence type="inferred from homology"/>
<dbReference type="SMART" id="SM01209">
    <property type="entry name" value="GARS_A"/>
    <property type="match status" value="1"/>
</dbReference>
<dbReference type="Gene3D" id="3.30.1490.20">
    <property type="entry name" value="ATP-grasp fold, A domain"/>
    <property type="match status" value="1"/>
</dbReference>
<dbReference type="PROSITE" id="PS50975">
    <property type="entry name" value="ATP_GRASP"/>
    <property type="match status" value="1"/>
</dbReference>
<protein>
    <recommendedName>
        <fullName evidence="4 12">Phosphoribosylamine--glycine ligase</fullName>
        <ecNumber evidence="4 12">6.3.4.13</ecNumber>
    </recommendedName>
    <alternativeName>
        <fullName evidence="12">GARS</fullName>
    </alternativeName>
    <alternativeName>
        <fullName evidence="10 12">Glycinamide ribonucleotide synthetase</fullName>
    </alternativeName>
    <alternativeName>
        <fullName evidence="11 12">Phosphoribosylglycinamide synthetase</fullName>
    </alternativeName>
</protein>
<reference evidence="15 16" key="1">
    <citation type="submission" date="2014-08" db="EMBL/GenBank/DDBJ databases">
        <title>Porphyromonas gingivicanis strain:COT-022_OH1391 Genome sequencing.</title>
        <authorList>
            <person name="Wallis C."/>
            <person name="Deusch O."/>
            <person name="O'Flynn C."/>
            <person name="Davis I."/>
            <person name="Jospin G."/>
            <person name="Darling A.E."/>
            <person name="Coil D.A."/>
            <person name="Alexiev A."/>
            <person name="Horsfall A."/>
            <person name="Kirkwood N."/>
            <person name="Harris S."/>
            <person name="Eisen J.A."/>
        </authorList>
    </citation>
    <scope>NUCLEOTIDE SEQUENCE [LARGE SCALE GENOMIC DNA]</scope>
    <source>
        <strain evidence="16">COT-022 OH1391</strain>
    </source>
</reference>
<evidence type="ECO:0000256" key="1">
    <source>
        <dbReference type="ARBA" id="ARBA00001936"/>
    </source>
</evidence>
<dbReference type="RefSeq" id="WP_036884333.1">
    <property type="nucleotide sequence ID" value="NZ_JQZW01000009.1"/>
</dbReference>
<dbReference type="InterPro" id="IPR020559">
    <property type="entry name" value="PRibGlycinamide_synth_CS"/>
</dbReference>
<dbReference type="SUPFAM" id="SSF52440">
    <property type="entry name" value="PreATP-grasp domain"/>
    <property type="match status" value="1"/>
</dbReference>
<dbReference type="PROSITE" id="PS00184">
    <property type="entry name" value="GARS"/>
    <property type="match status" value="1"/>
</dbReference>
<evidence type="ECO:0000256" key="5">
    <source>
        <dbReference type="ARBA" id="ARBA00022598"/>
    </source>
</evidence>
<dbReference type="PANTHER" id="PTHR43472">
    <property type="entry name" value="PHOSPHORIBOSYLAMINE--GLYCINE LIGASE"/>
    <property type="match status" value="1"/>
</dbReference>
<keyword evidence="5 12" id="KW-0436">Ligase</keyword>
<dbReference type="InterPro" id="IPR020560">
    <property type="entry name" value="PRibGlycinamide_synth_C-dom"/>
</dbReference>
<gene>
    <name evidence="12" type="primary">purD</name>
    <name evidence="15" type="ORF">HQ36_05855</name>
</gene>
<evidence type="ECO:0000256" key="10">
    <source>
        <dbReference type="ARBA" id="ARBA00042242"/>
    </source>
</evidence>
<dbReference type="Pfam" id="PF02843">
    <property type="entry name" value="GARS_C"/>
    <property type="match status" value="1"/>
</dbReference>
<dbReference type="EMBL" id="JQZW01000009">
    <property type="protein sequence ID" value="KGN97780.1"/>
    <property type="molecule type" value="Genomic_DNA"/>
</dbReference>
<dbReference type="InterPro" id="IPR016185">
    <property type="entry name" value="PreATP-grasp_dom_sf"/>
</dbReference>
<dbReference type="UniPathway" id="UPA00074">
    <property type="reaction ID" value="UER00125"/>
</dbReference>
<dbReference type="Gene3D" id="3.40.50.20">
    <property type="match status" value="1"/>
</dbReference>
<keyword evidence="6 13" id="KW-0547">Nucleotide-binding</keyword>
<comment type="similarity">
    <text evidence="9 12">Belongs to the GARS family.</text>
</comment>
<dbReference type="InterPro" id="IPR037123">
    <property type="entry name" value="PRibGlycinamide_synth_C_sf"/>
</dbReference>
<dbReference type="InterPro" id="IPR011761">
    <property type="entry name" value="ATP-grasp"/>
</dbReference>
<sequence>MEDKRTSGRLNVLLLGSGGRESAMAWKLSCSPHLELLFIAPGNGGTEQYGTNVPDLNIKDFEAVGRFVIQHGIDLLVVGPEDPLVEGIADYFEERRELFPHLLVVGPNASGARLEGSKDFSKAFMMRNQIPTALYQSFAADERAEALAFLETLRPPYVLKADGLAAGKGVLIVPTIEEAANAFNDLAEGTWGSKGQRIVIEEFLQGIECSVFVATDGKDYKILPVAKDYKRVGDGDTGPNTGGMGSVSPVPFVDDAFMKKVTERIVEPTLQGLQKEGISYKGFIFLGLMNVEGNPYVIEYNCRLGDPETEVVMLRIESDFLLLLKSMANGSLKEYQLEEDPRTAVSVMLVSRGYPGSYIKGYEMILPEPTFETQLFHAGTAITDGKLVTSGGRVLAVSSYGNSLEEALNRSYTVAQQVLFEGKNYRHDIGKDLLLDS</sequence>
<dbReference type="GO" id="GO:0006189">
    <property type="term" value="P:'de novo' IMP biosynthetic process"/>
    <property type="evidence" value="ECO:0007669"/>
    <property type="project" value="UniProtKB-UniRule"/>
</dbReference>
<evidence type="ECO:0000256" key="3">
    <source>
        <dbReference type="ARBA" id="ARBA00005174"/>
    </source>
</evidence>
<evidence type="ECO:0000256" key="13">
    <source>
        <dbReference type="PROSITE-ProRule" id="PRU00409"/>
    </source>
</evidence>
<evidence type="ECO:0000259" key="14">
    <source>
        <dbReference type="PROSITE" id="PS50975"/>
    </source>
</evidence>
<evidence type="ECO:0000256" key="2">
    <source>
        <dbReference type="ARBA" id="ARBA00001946"/>
    </source>
</evidence>
<dbReference type="Gene3D" id="3.90.600.10">
    <property type="entry name" value="Phosphoribosylglycinamide synthetase, C-terminal domain"/>
    <property type="match status" value="1"/>
</dbReference>
<dbReference type="eggNOG" id="COG0151">
    <property type="taxonomic scope" value="Bacteria"/>
</dbReference>
<dbReference type="InterPro" id="IPR020562">
    <property type="entry name" value="PRibGlycinamide_synth_N"/>
</dbReference>
<dbReference type="SUPFAM" id="SSF51246">
    <property type="entry name" value="Rudiment single hybrid motif"/>
    <property type="match status" value="1"/>
</dbReference>
<dbReference type="PANTHER" id="PTHR43472:SF1">
    <property type="entry name" value="PHOSPHORIBOSYLAMINE--GLYCINE LIGASE, CHLOROPLASTIC"/>
    <property type="match status" value="1"/>
</dbReference>
<evidence type="ECO:0000256" key="9">
    <source>
        <dbReference type="ARBA" id="ARBA00038345"/>
    </source>
</evidence>
<comment type="caution">
    <text evidence="15">The sequence shown here is derived from an EMBL/GenBank/DDBJ whole genome shotgun (WGS) entry which is preliminary data.</text>
</comment>
<evidence type="ECO:0000256" key="4">
    <source>
        <dbReference type="ARBA" id="ARBA00013255"/>
    </source>
</evidence>
<evidence type="ECO:0000256" key="6">
    <source>
        <dbReference type="ARBA" id="ARBA00022741"/>
    </source>
</evidence>
<organism evidence="15 16">
    <name type="scientific">Porphyromonas gingivicanis</name>
    <dbReference type="NCBI Taxonomy" id="266762"/>
    <lineage>
        <taxon>Bacteria</taxon>
        <taxon>Pseudomonadati</taxon>
        <taxon>Bacteroidota</taxon>
        <taxon>Bacteroidia</taxon>
        <taxon>Bacteroidales</taxon>
        <taxon>Porphyromonadaceae</taxon>
        <taxon>Porphyromonas</taxon>
    </lineage>
</organism>
<dbReference type="GO" id="GO:0046872">
    <property type="term" value="F:metal ion binding"/>
    <property type="evidence" value="ECO:0007669"/>
    <property type="project" value="InterPro"/>
</dbReference>
<dbReference type="GO" id="GO:0004637">
    <property type="term" value="F:phosphoribosylamine-glycine ligase activity"/>
    <property type="evidence" value="ECO:0007669"/>
    <property type="project" value="UniProtKB-UniRule"/>
</dbReference>
<dbReference type="AlphaFoldDB" id="A0A0A2G5X9"/>
<dbReference type="InterPro" id="IPR000115">
    <property type="entry name" value="PRibGlycinamide_synth"/>
</dbReference>
<dbReference type="NCBIfam" id="TIGR00877">
    <property type="entry name" value="purD"/>
    <property type="match status" value="1"/>
</dbReference>
<evidence type="ECO:0000313" key="15">
    <source>
        <dbReference type="EMBL" id="KGN97780.1"/>
    </source>
</evidence>